<dbReference type="KEGG" id="rsi:Runsl_1191"/>
<feature type="domain" description="Carbohydrate kinase PfkB" evidence="4">
    <location>
        <begin position="19"/>
        <end position="280"/>
    </location>
</feature>
<evidence type="ECO:0000256" key="1">
    <source>
        <dbReference type="ARBA" id="ARBA00010688"/>
    </source>
</evidence>
<dbReference type="PROSITE" id="PS00584">
    <property type="entry name" value="PFKB_KINASES_2"/>
    <property type="match status" value="1"/>
</dbReference>
<dbReference type="InterPro" id="IPR002173">
    <property type="entry name" value="Carboh/pur_kinase_PfkB_CS"/>
</dbReference>
<evidence type="ECO:0000313" key="6">
    <source>
        <dbReference type="Proteomes" id="UP000000493"/>
    </source>
</evidence>
<dbReference type="EC" id="2.7.1.4" evidence="5"/>
<evidence type="ECO:0000256" key="2">
    <source>
        <dbReference type="ARBA" id="ARBA00022679"/>
    </source>
</evidence>
<dbReference type="CDD" id="cd01167">
    <property type="entry name" value="bac_FRK"/>
    <property type="match status" value="1"/>
</dbReference>
<evidence type="ECO:0000256" key="3">
    <source>
        <dbReference type="ARBA" id="ARBA00022777"/>
    </source>
</evidence>
<dbReference type="PROSITE" id="PS00583">
    <property type="entry name" value="PFKB_KINASES_1"/>
    <property type="match status" value="1"/>
</dbReference>
<dbReference type="PANTHER" id="PTHR43085:SF57">
    <property type="entry name" value="CARBOHYDRATE KINASE PFKB DOMAIN-CONTAINING PROTEIN"/>
    <property type="match status" value="1"/>
</dbReference>
<dbReference type="GO" id="GO:0008865">
    <property type="term" value="F:fructokinase activity"/>
    <property type="evidence" value="ECO:0007669"/>
    <property type="project" value="UniProtKB-EC"/>
</dbReference>
<accession>A0A7U3ZI51</accession>
<protein>
    <submittedName>
        <fullName evidence="5">Fructokinase</fullName>
        <ecNumber evidence="5">2.7.1.4</ecNumber>
    </submittedName>
</protein>
<dbReference type="InterPro" id="IPR011611">
    <property type="entry name" value="PfkB_dom"/>
</dbReference>
<name>A0A7U3ZI51_RUNSL</name>
<evidence type="ECO:0000259" key="4">
    <source>
        <dbReference type="Pfam" id="PF00294"/>
    </source>
</evidence>
<sequence length="297" mass="32692">MKTNIICFGEMLWDVLPTGKQPGGAPMNVAVHLKNLGHNPQMISRIGHDELGKELLDFIKEKGLSTDLIQQGETHLTGVVKANVSDRNEVTYKIVQPVAWDYIQCNEALETAVANADVFVYGSLAARSTASADTLFRLLNKARFKVFDVNLRAPHYERSLIEHLLHEADMVKMNAQELALLAGWFCPNIDEETAIIALAETFDIQTICVTKGEYGAVLWTQDQFYRSAGFQVDIKDTIGSGDSFLAALLTSLLEGRPPADSLRFACAMGSLVATYRGATPFVAASEIHSFLTLQIQQ</sequence>
<evidence type="ECO:0000313" key="5">
    <source>
        <dbReference type="EMBL" id="AEI47620.1"/>
    </source>
</evidence>
<dbReference type="Proteomes" id="UP000000493">
    <property type="component" value="Chromosome"/>
</dbReference>
<dbReference type="Pfam" id="PF00294">
    <property type="entry name" value="PfkB"/>
    <property type="match status" value="1"/>
</dbReference>
<dbReference type="AlphaFoldDB" id="A0A7U3ZI51"/>
<dbReference type="InterPro" id="IPR029056">
    <property type="entry name" value="Ribokinase-like"/>
</dbReference>
<dbReference type="InterPro" id="IPR050306">
    <property type="entry name" value="PfkB_Carbo_kinase"/>
</dbReference>
<keyword evidence="3" id="KW-0418">Kinase</keyword>
<reference evidence="5 6" key="2">
    <citation type="journal article" date="2012" name="Stand. Genomic Sci.">
        <title>Complete genome sequence of the aquatic bacterium Runella slithyformis type strain (LSU 4(T)).</title>
        <authorList>
            <person name="Copeland A."/>
            <person name="Zhang X."/>
            <person name="Misra M."/>
            <person name="Lapidus A."/>
            <person name="Nolan M."/>
            <person name="Lucas S."/>
            <person name="Deshpande S."/>
            <person name="Cheng J.F."/>
            <person name="Tapia R."/>
            <person name="Goodwin L.A."/>
            <person name="Pitluck S."/>
            <person name="Liolios K."/>
            <person name="Pagani I."/>
            <person name="Ivanova N."/>
            <person name="Mikhailova N."/>
            <person name="Pati A."/>
            <person name="Chen A."/>
            <person name="Palaniappan K."/>
            <person name="Land M."/>
            <person name="Hauser L."/>
            <person name="Pan C."/>
            <person name="Jeffries C.D."/>
            <person name="Detter J.C."/>
            <person name="Brambilla E.M."/>
            <person name="Rohde M."/>
            <person name="Djao O.D."/>
            <person name="Goker M."/>
            <person name="Sikorski J."/>
            <person name="Tindall B.J."/>
            <person name="Woyke T."/>
            <person name="Bristow J."/>
            <person name="Eisen J.A."/>
            <person name="Markowitz V."/>
            <person name="Hugenholtz P."/>
            <person name="Kyrpides N.C."/>
            <person name="Klenk H.P."/>
            <person name="Mavromatis K."/>
        </authorList>
    </citation>
    <scope>NUCLEOTIDE SEQUENCE [LARGE SCALE GENOMIC DNA]</scope>
    <source>
        <strain evidence="6">ATCC 29530 / DSM 19594 / LMG 11500 / NCIMB 11436 / LSU 4</strain>
    </source>
</reference>
<dbReference type="PANTHER" id="PTHR43085">
    <property type="entry name" value="HEXOKINASE FAMILY MEMBER"/>
    <property type="match status" value="1"/>
</dbReference>
<keyword evidence="2 5" id="KW-0808">Transferase</keyword>
<dbReference type="EMBL" id="CP002859">
    <property type="protein sequence ID" value="AEI47620.1"/>
    <property type="molecule type" value="Genomic_DNA"/>
</dbReference>
<gene>
    <name evidence="5" type="ordered locus">Runsl_1191</name>
</gene>
<proteinExistence type="inferred from homology"/>
<dbReference type="SUPFAM" id="SSF53613">
    <property type="entry name" value="Ribokinase-like"/>
    <property type="match status" value="1"/>
</dbReference>
<comment type="similarity">
    <text evidence="1">Belongs to the carbohydrate kinase PfkB family.</text>
</comment>
<organism evidence="5 6">
    <name type="scientific">Runella slithyformis (strain ATCC 29530 / DSM 19594 / LMG 11500 / NCIMB 11436 / LSU 4)</name>
    <dbReference type="NCBI Taxonomy" id="761193"/>
    <lineage>
        <taxon>Bacteria</taxon>
        <taxon>Pseudomonadati</taxon>
        <taxon>Bacteroidota</taxon>
        <taxon>Cytophagia</taxon>
        <taxon>Cytophagales</taxon>
        <taxon>Spirosomataceae</taxon>
        <taxon>Runella</taxon>
    </lineage>
</organism>
<reference evidence="6" key="1">
    <citation type="submission" date="2011-06" db="EMBL/GenBank/DDBJ databases">
        <title>The complete genome of chromosome of Runella slithyformis DSM 19594.</title>
        <authorList>
            <consortium name="US DOE Joint Genome Institute (JGI-PGF)"/>
            <person name="Lucas S."/>
            <person name="Han J."/>
            <person name="Lapidus A."/>
            <person name="Bruce D."/>
            <person name="Goodwin L."/>
            <person name="Pitluck S."/>
            <person name="Peters L."/>
            <person name="Kyrpides N."/>
            <person name="Mavromatis K."/>
            <person name="Ivanova N."/>
            <person name="Ovchinnikova G."/>
            <person name="Zhang X."/>
            <person name="Misra M."/>
            <person name="Detter J.C."/>
            <person name="Tapia R."/>
            <person name="Han C."/>
            <person name="Land M."/>
            <person name="Hauser L."/>
            <person name="Markowitz V."/>
            <person name="Cheng J.-F."/>
            <person name="Hugenholtz P."/>
            <person name="Woyke T."/>
            <person name="Wu D."/>
            <person name="Tindall B."/>
            <person name="Faehrich R."/>
            <person name="Brambilla E."/>
            <person name="Klenk H.-P."/>
            <person name="Eisen J.A."/>
        </authorList>
    </citation>
    <scope>NUCLEOTIDE SEQUENCE [LARGE SCALE GENOMIC DNA]</scope>
    <source>
        <strain evidence="6">ATCC 29530 / DSM 19594 / LMG 11500 / NCIMB 11436 / LSU 4</strain>
    </source>
</reference>
<keyword evidence="6" id="KW-1185">Reference proteome</keyword>
<dbReference type="Gene3D" id="3.40.1190.20">
    <property type="match status" value="1"/>
</dbReference>
<dbReference type="RefSeq" id="WP_013926939.1">
    <property type="nucleotide sequence ID" value="NC_015703.1"/>
</dbReference>